<evidence type="ECO:0000313" key="2">
    <source>
        <dbReference type="Proteomes" id="UP001062846"/>
    </source>
</evidence>
<reference evidence="1" key="1">
    <citation type="submission" date="2022-02" db="EMBL/GenBank/DDBJ databases">
        <title>Plant Genome Project.</title>
        <authorList>
            <person name="Zhang R.-G."/>
        </authorList>
    </citation>
    <scope>NUCLEOTIDE SEQUENCE</scope>
    <source>
        <strain evidence="1">AT1</strain>
    </source>
</reference>
<dbReference type="Proteomes" id="UP001062846">
    <property type="component" value="Chromosome 12"/>
</dbReference>
<protein>
    <submittedName>
        <fullName evidence="1">Uncharacterized protein</fullName>
    </submittedName>
</protein>
<comment type="caution">
    <text evidence="1">The sequence shown here is derived from an EMBL/GenBank/DDBJ whole genome shotgun (WGS) entry which is preliminary data.</text>
</comment>
<accession>A0ACC0LHK1</accession>
<keyword evidence="2" id="KW-1185">Reference proteome</keyword>
<organism evidence="1 2">
    <name type="scientific">Rhododendron molle</name>
    <name type="common">Chinese azalea</name>
    <name type="synonym">Azalea mollis</name>
    <dbReference type="NCBI Taxonomy" id="49168"/>
    <lineage>
        <taxon>Eukaryota</taxon>
        <taxon>Viridiplantae</taxon>
        <taxon>Streptophyta</taxon>
        <taxon>Embryophyta</taxon>
        <taxon>Tracheophyta</taxon>
        <taxon>Spermatophyta</taxon>
        <taxon>Magnoliopsida</taxon>
        <taxon>eudicotyledons</taxon>
        <taxon>Gunneridae</taxon>
        <taxon>Pentapetalae</taxon>
        <taxon>asterids</taxon>
        <taxon>Ericales</taxon>
        <taxon>Ericaceae</taxon>
        <taxon>Ericoideae</taxon>
        <taxon>Rhodoreae</taxon>
        <taxon>Rhododendron</taxon>
    </lineage>
</organism>
<evidence type="ECO:0000313" key="1">
    <source>
        <dbReference type="EMBL" id="KAI8528052.1"/>
    </source>
</evidence>
<proteinExistence type="predicted"/>
<dbReference type="EMBL" id="CM046399">
    <property type="protein sequence ID" value="KAI8528052.1"/>
    <property type="molecule type" value="Genomic_DNA"/>
</dbReference>
<name>A0ACC0LHK1_RHOML</name>
<sequence>MHRYFMRMKADNFDFFFAMDLNEKGRLRNVFWADARSRAACKEFGDVVTFDTTYLVNKHNMPFAPFVGVNHHAFEIERKIPSSVYGGGGGGQDLLERSKSIPVIVVRSSSAYVVVVVGVVEAFFFVGFVGGGLGCFGAS</sequence>
<gene>
    <name evidence="1" type="ORF">RHMOL_Rhmol12G0121100</name>
</gene>